<evidence type="ECO:0000256" key="4">
    <source>
        <dbReference type="SAM" id="MobiDB-lite"/>
    </source>
</evidence>
<dbReference type="Pfam" id="PF01835">
    <property type="entry name" value="MG2"/>
    <property type="match status" value="1"/>
</dbReference>
<feature type="region of interest" description="Disordered" evidence="4">
    <location>
        <begin position="1"/>
        <end position="30"/>
    </location>
</feature>
<dbReference type="EMBL" id="SHMC01000005">
    <property type="protein sequence ID" value="TAA23817.1"/>
    <property type="molecule type" value="Genomic_DNA"/>
</dbReference>
<keyword evidence="2" id="KW-0732">Signal</keyword>
<dbReference type="Pfam" id="PF17970">
    <property type="entry name" value="bMG1"/>
    <property type="match status" value="1"/>
</dbReference>
<dbReference type="Proteomes" id="UP000292627">
    <property type="component" value="Unassembled WGS sequence"/>
</dbReference>
<reference evidence="7 8" key="1">
    <citation type="submission" date="2019-02" db="EMBL/GenBank/DDBJ databases">
        <title>WGS of Pseudoxanthomonas species novum from clinical isolates.</title>
        <authorList>
            <person name="Bernier A.-M."/>
            <person name="Bernard K."/>
            <person name="Vachon A."/>
        </authorList>
    </citation>
    <scope>NUCLEOTIDE SEQUENCE [LARGE SCALE GENOMIC DNA]</scope>
    <source>
        <strain evidence="7 8">NML171200</strain>
    </source>
</reference>
<accession>A0A4Q8L7K5</accession>
<dbReference type="InterPro" id="IPR026284">
    <property type="entry name" value="A2MG_proteobact"/>
</dbReference>
<evidence type="ECO:0000256" key="2">
    <source>
        <dbReference type="ARBA" id="ARBA00022729"/>
    </source>
</evidence>
<comment type="function">
    <text evidence="3">Protects the bacterial cell from host peptidases.</text>
</comment>
<dbReference type="CDD" id="cd02891">
    <property type="entry name" value="A2M_like"/>
    <property type="match status" value="1"/>
</dbReference>
<dbReference type="OrthoDB" id="9767116at2"/>
<dbReference type="SUPFAM" id="SSF48239">
    <property type="entry name" value="Terpenoid cyclases/Protein prenyltransferases"/>
    <property type="match status" value="1"/>
</dbReference>
<organism evidence="7 8">
    <name type="scientific">Pseudoxanthomonas winnipegensis</name>
    <dbReference type="NCBI Taxonomy" id="2480810"/>
    <lineage>
        <taxon>Bacteria</taxon>
        <taxon>Pseudomonadati</taxon>
        <taxon>Pseudomonadota</taxon>
        <taxon>Gammaproteobacteria</taxon>
        <taxon>Lysobacterales</taxon>
        <taxon>Lysobacteraceae</taxon>
        <taxon>Pseudoxanthomonas</taxon>
    </lineage>
</organism>
<name>A0A4Q8L7K5_9GAMM</name>
<dbReference type="PANTHER" id="PTHR40094:SF1">
    <property type="entry name" value="UBIQUITIN DOMAIN-CONTAINING PROTEIN"/>
    <property type="match status" value="1"/>
</dbReference>
<dbReference type="Pfam" id="PF17962">
    <property type="entry name" value="bMG6"/>
    <property type="match status" value="1"/>
</dbReference>
<comment type="caution">
    <text evidence="7">The sequence shown here is derived from an EMBL/GenBank/DDBJ whole genome shotgun (WGS) entry which is preliminary data.</text>
</comment>
<dbReference type="InterPro" id="IPR041462">
    <property type="entry name" value="Bact_A2M_MG6"/>
</dbReference>
<dbReference type="InterPro" id="IPR047565">
    <property type="entry name" value="Alpha-macroglob_thiol-ester_cl"/>
</dbReference>
<dbReference type="GO" id="GO:0004866">
    <property type="term" value="F:endopeptidase inhibitor activity"/>
    <property type="evidence" value="ECO:0007669"/>
    <property type="project" value="UniProtKB-UniRule"/>
</dbReference>
<protein>
    <recommendedName>
        <fullName evidence="3">Alpha-2-macroglobulin</fullName>
    </recommendedName>
</protein>
<dbReference type="InterPro" id="IPR011625">
    <property type="entry name" value="A2M_N_BRD"/>
</dbReference>
<evidence type="ECO:0000259" key="5">
    <source>
        <dbReference type="SMART" id="SM01359"/>
    </source>
</evidence>
<dbReference type="PANTHER" id="PTHR40094">
    <property type="entry name" value="ALPHA-2-MACROGLOBULIN HOMOLOG"/>
    <property type="match status" value="1"/>
</dbReference>
<dbReference type="SMART" id="SM01360">
    <property type="entry name" value="A2M"/>
    <property type="match status" value="1"/>
</dbReference>
<dbReference type="InterPro" id="IPR001599">
    <property type="entry name" value="Macroglobln_a2"/>
</dbReference>
<dbReference type="InterPro" id="IPR041246">
    <property type="entry name" value="Bact_MG10"/>
</dbReference>
<evidence type="ECO:0000256" key="1">
    <source>
        <dbReference type="ARBA" id="ARBA00010556"/>
    </source>
</evidence>
<feature type="domain" description="Alpha-2-macroglobulin bait region" evidence="5">
    <location>
        <begin position="767"/>
        <end position="910"/>
    </location>
</feature>
<dbReference type="InterPro" id="IPR021868">
    <property type="entry name" value="Alpha_2_Macroglob_MG3"/>
</dbReference>
<evidence type="ECO:0000313" key="7">
    <source>
        <dbReference type="EMBL" id="TAA23817.1"/>
    </source>
</evidence>
<dbReference type="PIRSF" id="PIRSF038980">
    <property type="entry name" value="A2M_bac"/>
    <property type="match status" value="1"/>
</dbReference>
<dbReference type="SMART" id="SM01419">
    <property type="entry name" value="Thiol-ester_cl"/>
    <property type="match status" value="1"/>
</dbReference>
<keyword evidence="3" id="KW-0472">Membrane</keyword>
<dbReference type="Pfam" id="PF21142">
    <property type="entry name" value="A2M_bMG2"/>
    <property type="match status" value="1"/>
</dbReference>
<evidence type="ECO:0000313" key="8">
    <source>
        <dbReference type="Proteomes" id="UP000292627"/>
    </source>
</evidence>
<dbReference type="InterPro" id="IPR008930">
    <property type="entry name" value="Terpenoid_cyclase/PrenylTrfase"/>
</dbReference>
<keyword evidence="3" id="KW-1003">Cell membrane</keyword>
<dbReference type="Gene3D" id="2.60.40.1930">
    <property type="match status" value="1"/>
</dbReference>
<dbReference type="InterPro" id="IPR040639">
    <property type="entry name" value="A2MG_MG1"/>
</dbReference>
<sequence length="1664" mass="180299">MESIQDQGALSPHRATAQDAPSSTRTRPARPAWRAALLAGALALLALTGCDRNKTGDLPAVSGEAVQAQKAKSVAGFGLVNAYPDQHEGQVAIALEFSQPLVESQDFDRLLHVSDDKGAVVSGSWVLDKEASILRFPSVEAARDYTVKVDAGLLAAAGGRLGKAVEQVVHTGQIEPAVAFASQGSVLPAKDTRGLPVVSINVPEVDVEFLRVRESELPRFFAQYQRGGSRGAWALDEDYSENKPLGELADSVYLNRFVLGGKPNERMVSYLPVQDIKQLQEPGLYFAVMKRVGRYSDQLQTAFFSVSDLGLHARAYKDTLFVHTASLADGGAVGGAQLRVLNAKGETVLKGETDGNGNALLKYTLDAGQVLVASRGKDVTLLPFNQPALDLSEFAVAGREQAWFDVFAWSGRDLYRPGEMVRVSALLRDFDGKPVKAGQPLYLRLKQPDGKIFRETRLTPGEQGYFAFEQAIPVEAPTGRWQVEFRTDPASQQAVQGMTLRIEEFLPERMKLDLSAPEILKPGQGLDLKADAAYLYGAPADGNRFTAKLAVAVEQHPLEKLPGWFFGDATVQLPKEAKDVVDATFDAKGHYEETLSLPDEVKPVTPVAAIVTGSVYETGGRTVNRSLKRVLWPAEVLVGVRPLFDDKEGSAANGTAGFEIARFNAAGARQPGKGLKVTLVRERRDYHWTHNEDTGWSFDYTQRFENVDTKTVDAGGDAVRVDFPVEWGGYRLEVFDPATGLTARYPFTAGWSWSDDNRGLDARPDKVKLSLDKTGYRAGDTLKVTVTPPHAGKGVLMVESDHMLYVKDIEVKAGSVFEIPVTQDWERHDVYVTALVFRGGSAPSKITPARAVGVAHVPMDRGARRVAVGLKAPEQMKPGQDLAVTVSVPQLAGKDAHVTVSAVDVGILNITRYPVPDATTHFFAQRRLGVDSYDVYGRVIESYEGDTAKLRFGGDMALGALPQARRPTAKVQTVDLFAGPVKLDAKGNARVLLKVPDFNGTLRVSALVYSDSQYGSRDTQTLVRAPVVAEASMPRVLAPGDRSMVTLDVQNFTGRPGTFKVQVDGNGPLAIGEGSRSVSLADGAKTTLSFPLQAREGYTTAQVRVRVDGAADGFKVDRSFDLPVRAGWPGVTRTESRVIDPLAPVTMGAGFADGLMPDSVRARMVVSALPPIPFAAALEDLLKYPYGCIEQTTSKGYAALVMDQATADLLGTKGLDPVKRRERMEGAFARIASMQVANGNFSMWGDDGDVVPYITPYVADFLLDAREGGFAVPDTVLQKALNRLSEDLLSGGNQFYGSNFRDHLRFANQAYAGYVLARVGRAPLGTLRALYDNDRGKSMTGLPLVQLGLALSLQGDTKRGARAIALGFDKTGDRPEWLGDYGTRLRDDALMLALVRERKLSRPEYDARVISLGRELDERRKARWFYLSTQEQVAIARLGKSLLGDAQAKTLGGTWSADGASETVQDLRLFARTFDMATLAKGVSFAPQGQPPLYASLEIAGVPRTAPAEDKSKIGVTRRYYATDGSEWKGGTLKEGEALIVGLRITADTEVPDALLTDLLPAGLEIENFNLSDAKQWADVVVDGITLTERGDAAEVKHEEFRDDRYVAALRLGRGGSGAKVFYLVRAVTPGTYTVPPPLVEDMYRPDIRGVGTSTPTTITVVQP</sequence>
<feature type="domain" description="Alpha-2-macroglobulin" evidence="6">
    <location>
        <begin position="974"/>
        <end position="1063"/>
    </location>
</feature>
<dbReference type="Pfam" id="PF07703">
    <property type="entry name" value="A2M_BRD"/>
    <property type="match status" value="1"/>
</dbReference>
<dbReference type="InterPro" id="IPR041203">
    <property type="entry name" value="Bact_A2M_MG5"/>
</dbReference>
<dbReference type="InterPro" id="IPR049120">
    <property type="entry name" value="A2M_bMG2"/>
</dbReference>
<comment type="similarity">
    <text evidence="1">Belongs to the protease inhibitor I39 (alpha-2-macroglobulin) family. Bacterial alpha-2-macroglobulin subfamily.</text>
</comment>
<keyword evidence="3" id="KW-0646">Protease inhibitor</keyword>
<dbReference type="Gene3D" id="1.50.10.20">
    <property type="match status" value="1"/>
</dbReference>
<dbReference type="Pfam" id="PF00207">
    <property type="entry name" value="A2M"/>
    <property type="match status" value="1"/>
</dbReference>
<gene>
    <name evidence="7" type="ORF">EA660_14460</name>
</gene>
<dbReference type="InterPro" id="IPR051802">
    <property type="entry name" value="YfhM-like"/>
</dbReference>
<dbReference type="InterPro" id="IPR002890">
    <property type="entry name" value="MG2"/>
</dbReference>
<dbReference type="Pfam" id="PF17972">
    <property type="entry name" value="bMG5"/>
    <property type="match status" value="1"/>
</dbReference>
<evidence type="ECO:0000259" key="6">
    <source>
        <dbReference type="SMART" id="SM01360"/>
    </source>
</evidence>
<dbReference type="Pfam" id="PF11974">
    <property type="entry name" value="bMG3"/>
    <property type="match status" value="1"/>
</dbReference>
<dbReference type="Pfam" id="PF17973">
    <property type="entry name" value="bMG10"/>
    <property type="match status" value="1"/>
</dbReference>
<dbReference type="SMART" id="SM01359">
    <property type="entry name" value="A2M_N_2"/>
    <property type="match status" value="1"/>
</dbReference>
<evidence type="ECO:0000256" key="3">
    <source>
        <dbReference type="PIRNR" id="PIRNR038980"/>
    </source>
</evidence>
<proteinExistence type="inferred from homology"/>